<evidence type="ECO:0000313" key="2">
    <source>
        <dbReference type="EMBL" id="CCD21634.1"/>
    </source>
</evidence>
<evidence type="ECO:0000313" key="3">
    <source>
        <dbReference type="Proteomes" id="UP000009027"/>
    </source>
</evidence>
<gene>
    <name evidence="2" type="ORF">TvY486_0045530</name>
</gene>
<dbReference type="EMBL" id="CAEX01008031">
    <property type="protein sequence ID" value="CCD21634.1"/>
    <property type="molecule type" value="Genomic_DNA"/>
</dbReference>
<sequence>MHTVRFADAAHLPKTSDAGRLQPQRR</sequence>
<feature type="region of interest" description="Disordered" evidence="1">
    <location>
        <begin position="1"/>
        <end position="26"/>
    </location>
</feature>
<keyword evidence="3" id="KW-1185">Reference proteome</keyword>
<name>F9WVM6_TRYVY</name>
<dbReference type="AlphaFoldDB" id="F9WVM6"/>
<organism evidence="2 3">
    <name type="scientific">Trypanosoma vivax (strain Y486)</name>
    <dbReference type="NCBI Taxonomy" id="1055687"/>
    <lineage>
        <taxon>Eukaryota</taxon>
        <taxon>Discoba</taxon>
        <taxon>Euglenozoa</taxon>
        <taxon>Kinetoplastea</taxon>
        <taxon>Metakinetoplastina</taxon>
        <taxon>Trypanosomatida</taxon>
        <taxon>Trypanosomatidae</taxon>
        <taxon>Trypanosoma</taxon>
        <taxon>Duttonella</taxon>
    </lineage>
</organism>
<evidence type="ECO:0000256" key="1">
    <source>
        <dbReference type="SAM" id="MobiDB-lite"/>
    </source>
</evidence>
<proteinExistence type="predicted"/>
<reference evidence="2 3" key="1">
    <citation type="journal article" date="2012" name="Proc. Natl. Acad. Sci. U.S.A.">
        <title>Antigenic diversity is generated by distinct evolutionary mechanisms in African trypanosome species.</title>
        <authorList>
            <person name="Jackson A.P."/>
            <person name="Berry A."/>
            <person name="Aslett M."/>
            <person name="Allison H.C."/>
            <person name="Burton P."/>
            <person name="Vavrova-Anderson J."/>
            <person name="Brown R."/>
            <person name="Browne H."/>
            <person name="Corton N."/>
            <person name="Hauser H."/>
            <person name="Gamble J."/>
            <person name="Gilderthorp R."/>
            <person name="Marcello L."/>
            <person name="McQuillan J."/>
            <person name="Otto T.D."/>
            <person name="Quail M.A."/>
            <person name="Sanders M.J."/>
            <person name="van Tonder A."/>
            <person name="Ginger M.L."/>
            <person name="Field M.C."/>
            <person name="Barry J.D."/>
            <person name="Hertz-Fowler C."/>
            <person name="Berriman M."/>
        </authorList>
    </citation>
    <scope>NUCLEOTIDE SEQUENCE</scope>
    <source>
        <strain evidence="2 3">Y486</strain>
    </source>
</reference>
<accession>F9WVM6</accession>
<dbReference type="Proteomes" id="UP000009027">
    <property type="component" value="Unassembled WGS sequence"/>
</dbReference>
<protein>
    <submittedName>
        <fullName evidence="2">Uncharacterized protein</fullName>
    </submittedName>
</protein>